<keyword evidence="1" id="KW-0732">Signal</keyword>
<reference evidence="2 3" key="1">
    <citation type="journal article" date="2018" name="Nat. Ecol. Evol.">
        <title>Pezizomycetes genomes reveal the molecular basis of ectomycorrhizal truffle lifestyle.</title>
        <authorList>
            <person name="Murat C."/>
            <person name="Payen T."/>
            <person name="Noel B."/>
            <person name="Kuo A."/>
            <person name="Morin E."/>
            <person name="Chen J."/>
            <person name="Kohler A."/>
            <person name="Krizsan K."/>
            <person name="Balestrini R."/>
            <person name="Da Silva C."/>
            <person name="Montanini B."/>
            <person name="Hainaut M."/>
            <person name="Levati E."/>
            <person name="Barry K.W."/>
            <person name="Belfiori B."/>
            <person name="Cichocki N."/>
            <person name="Clum A."/>
            <person name="Dockter R.B."/>
            <person name="Fauchery L."/>
            <person name="Guy J."/>
            <person name="Iotti M."/>
            <person name="Le Tacon F."/>
            <person name="Lindquist E.A."/>
            <person name="Lipzen A."/>
            <person name="Malagnac F."/>
            <person name="Mello A."/>
            <person name="Molinier V."/>
            <person name="Miyauchi S."/>
            <person name="Poulain J."/>
            <person name="Riccioni C."/>
            <person name="Rubini A."/>
            <person name="Sitrit Y."/>
            <person name="Splivallo R."/>
            <person name="Traeger S."/>
            <person name="Wang M."/>
            <person name="Zifcakova L."/>
            <person name="Wipf D."/>
            <person name="Zambonelli A."/>
            <person name="Paolocci F."/>
            <person name="Nowrousian M."/>
            <person name="Ottonello S."/>
            <person name="Baldrian P."/>
            <person name="Spatafora J.W."/>
            <person name="Henrissat B."/>
            <person name="Nagy L.G."/>
            <person name="Aury J.M."/>
            <person name="Wincker P."/>
            <person name="Grigoriev I.V."/>
            <person name="Bonfante P."/>
            <person name="Martin F.M."/>
        </authorList>
    </citation>
    <scope>NUCLEOTIDE SEQUENCE [LARGE SCALE GENOMIC DNA]</scope>
    <source>
        <strain evidence="2 3">120613-1</strain>
    </source>
</reference>
<evidence type="ECO:0008006" key="4">
    <source>
        <dbReference type="Google" id="ProtNLM"/>
    </source>
</evidence>
<dbReference type="AlphaFoldDB" id="A0A3N4JUD2"/>
<feature type="signal peptide" evidence="1">
    <location>
        <begin position="1"/>
        <end position="25"/>
    </location>
</feature>
<evidence type="ECO:0000313" key="2">
    <source>
        <dbReference type="EMBL" id="RPB00798.1"/>
    </source>
</evidence>
<accession>A0A3N4JUD2</accession>
<gene>
    <name evidence="2" type="ORF">L873DRAFT_1804541</name>
</gene>
<feature type="chain" id="PRO_5017950022" description="Secreted protein" evidence="1">
    <location>
        <begin position="26"/>
        <end position="70"/>
    </location>
</feature>
<evidence type="ECO:0000256" key="1">
    <source>
        <dbReference type="SAM" id="SignalP"/>
    </source>
</evidence>
<evidence type="ECO:0000313" key="3">
    <source>
        <dbReference type="Proteomes" id="UP000276215"/>
    </source>
</evidence>
<organism evidence="2 3">
    <name type="scientific">Choiromyces venosus 120613-1</name>
    <dbReference type="NCBI Taxonomy" id="1336337"/>
    <lineage>
        <taxon>Eukaryota</taxon>
        <taxon>Fungi</taxon>
        <taxon>Dikarya</taxon>
        <taxon>Ascomycota</taxon>
        <taxon>Pezizomycotina</taxon>
        <taxon>Pezizomycetes</taxon>
        <taxon>Pezizales</taxon>
        <taxon>Tuberaceae</taxon>
        <taxon>Choiromyces</taxon>
    </lineage>
</organism>
<sequence length="70" mass="7978">MIKVRLGLWFAGHCVFFASGNSTHACPRDPRALRINRKFNKKKKAEGTGNRTRDTDTLIWPSIVVVHKQT</sequence>
<protein>
    <recommendedName>
        <fullName evidence="4">Secreted protein</fullName>
    </recommendedName>
</protein>
<dbReference type="Proteomes" id="UP000276215">
    <property type="component" value="Unassembled WGS sequence"/>
</dbReference>
<keyword evidence="3" id="KW-1185">Reference proteome</keyword>
<dbReference type="EMBL" id="ML120377">
    <property type="protein sequence ID" value="RPB00798.1"/>
    <property type="molecule type" value="Genomic_DNA"/>
</dbReference>
<name>A0A3N4JUD2_9PEZI</name>
<proteinExistence type="predicted"/>